<accession>A0A8H8DIB5</accession>
<dbReference type="Proteomes" id="UP000673691">
    <property type="component" value="Unassembled WGS sequence"/>
</dbReference>
<organism evidence="1 2">
    <name type="scientific">Olpidium bornovanus</name>
    <dbReference type="NCBI Taxonomy" id="278681"/>
    <lineage>
        <taxon>Eukaryota</taxon>
        <taxon>Fungi</taxon>
        <taxon>Fungi incertae sedis</taxon>
        <taxon>Olpidiomycota</taxon>
        <taxon>Olpidiomycotina</taxon>
        <taxon>Olpidiomycetes</taxon>
        <taxon>Olpidiales</taxon>
        <taxon>Olpidiaceae</taxon>
        <taxon>Olpidium</taxon>
    </lineage>
</organism>
<proteinExistence type="predicted"/>
<protein>
    <submittedName>
        <fullName evidence="1">Uncharacterized protein</fullName>
    </submittedName>
</protein>
<gene>
    <name evidence="1" type="ORF">BJ554DRAFT_257</name>
</gene>
<reference evidence="1 2" key="1">
    <citation type="journal article" name="Sci. Rep.">
        <title>Genome-scale phylogenetic analyses confirm Olpidium as the closest living zoosporic fungus to the non-flagellated, terrestrial fungi.</title>
        <authorList>
            <person name="Chang Y."/>
            <person name="Rochon D."/>
            <person name="Sekimoto S."/>
            <person name="Wang Y."/>
            <person name="Chovatia M."/>
            <person name="Sandor L."/>
            <person name="Salamov A."/>
            <person name="Grigoriev I.V."/>
            <person name="Stajich J.E."/>
            <person name="Spatafora J.W."/>
        </authorList>
    </citation>
    <scope>NUCLEOTIDE SEQUENCE [LARGE SCALE GENOMIC DNA]</scope>
    <source>
        <strain evidence="1">S191</strain>
    </source>
</reference>
<sequence>MSHATRRWRPFRPNERRAIESNRNRLLFQTGKERGSLAAASLRAGLTSELTTLLSHGVCLVLAADSRRRLPAQHGSGAQDGVYEGTTQKHRALRIRYVRTARREEDAPGTAT</sequence>
<dbReference type="AlphaFoldDB" id="A0A8H8DIB5"/>
<evidence type="ECO:0000313" key="1">
    <source>
        <dbReference type="EMBL" id="KAG5459350.1"/>
    </source>
</evidence>
<keyword evidence="2" id="KW-1185">Reference proteome</keyword>
<comment type="caution">
    <text evidence="1">The sequence shown here is derived from an EMBL/GenBank/DDBJ whole genome shotgun (WGS) entry which is preliminary data.</text>
</comment>
<evidence type="ECO:0000313" key="2">
    <source>
        <dbReference type="Proteomes" id="UP000673691"/>
    </source>
</evidence>
<dbReference type="EMBL" id="JAEFCI010006980">
    <property type="protein sequence ID" value="KAG5459350.1"/>
    <property type="molecule type" value="Genomic_DNA"/>
</dbReference>
<name>A0A8H8DIB5_9FUNG</name>